<feature type="domain" description="Gingipain" evidence="1">
    <location>
        <begin position="316"/>
        <end position="586"/>
    </location>
</feature>
<dbReference type="InterPro" id="IPR026444">
    <property type="entry name" value="Secre_tail"/>
</dbReference>
<evidence type="ECO:0000259" key="3">
    <source>
        <dbReference type="Pfam" id="PF18962"/>
    </source>
</evidence>
<feature type="domain" description="Gingipain propeptide" evidence="2">
    <location>
        <begin position="42"/>
        <end position="228"/>
    </location>
</feature>
<name>A0A2M7RFC1_9BACT</name>
<dbReference type="Pfam" id="PF18962">
    <property type="entry name" value="Por_Secre_tail"/>
    <property type="match status" value="1"/>
</dbReference>
<protein>
    <recommendedName>
        <fullName evidence="6">Gingipain domain-containing protein</fullName>
    </recommendedName>
</protein>
<organism evidence="4 5">
    <name type="scientific">Candidatus Kerfeldbacteria bacterium CG_4_10_14_0_8_um_filter_42_10</name>
    <dbReference type="NCBI Taxonomy" id="2014248"/>
    <lineage>
        <taxon>Bacteria</taxon>
        <taxon>Candidatus Kerfeldiibacteriota</taxon>
    </lineage>
</organism>
<proteinExistence type="predicted"/>
<dbReference type="GO" id="GO:0006508">
    <property type="term" value="P:proteolysis"/>
    <property type="evidence" value="ECO:0007669"/>
    <property type="project" value="InterPro"/>
</dbReference>
<dbReference type="Gene3D" id="2.60.40.3800">
    <property type="match status" value="1"/>
</dbReference>
<gene>
    <name evidence="4" type="ORF">COY66_06825</name>
</gene>
<evidence type="ECO:0000259" key="1">
    <source>
        <dbReference type="Pfam" id="PF01364"/>
    </source>
</evidence>
<dbReference type="InterPro" id="IPR038490">
    <property type="entry name" value="Gingipain_propep_sf"/>
</dbReference>
<evidence type="ECO:0000259" key="2">
    <source>
        <dbReference type="Pfam" id="PF08126"/>
    </source>
</evidence>
<dbReference type="Gene3D" id="3.40.50.1460">
    <property type="match status" value="1"/>
</dbReference>
<reference evidence="4 5" key="1">
    <citation type="submission" date="2017-09" db="EMBL/GenBank/DDBJ databases">
        <title>Depth-based differentiation of microbial function through sediment-hosted aquifers and enrichment of novel symbionts in the deep terrestrial subsurface.</title>
        <authorList>
            <person name="Probst A.J."/>
            <person name="Ladd B."/>
            <person name="Jarett J.K."/>
            <person name="Geller-Mcgrath D.E."/>
            <person name="Sieber C.M."/>
            <person name="Emerson J.B."/>
            <person name="Anantharaman K."/>
            <person name="Thomas B.C."/>
            <person name="Malmstrom R."/>
            <person name="Stieglmeier M."/>
            <person name="Klingl A."/>
            <person name="Woyke T."/>
            <person name="Ryan C.M."/>
            <person name="Banfield J.F."/>
        </authorList>
    </citation>
    <scope>NUCLEOTIDE SEQUENCE [LARGE SCALE GENOMIC DNA]</scope>
    <source>
        <strain evidence="4">CG_4_10_14_0_8_um_filter_42_10</strain>
    </source>
</reference>
<dbReference type="GO" id="GO:0004197">
    <property type="term" value="F:cysteine-type endopeptidase activity"/>
    <property type="evidence" value="ECO:0007669"/>
    <property type="project" value="InterPro"/>
</dbReference>
<dbReference type="InterPro" id="IPR001769">
    <property type="entry name" value="Gingipain"/>
</dbReference>
<dbReference type="AlphaFoldDB" id="A0A2M7RFC1"/>
<dbReference type="EMBL" id="PFMD01000082">
    <property type="protein sequence ID" value="PIY95439.1"/>
    <property type="molecule type" value="Genomic_DNA"/>
</dbReference>
<sequence length="850" mass="95132">MKTRILTLMIGVVMMLVAITSIQALDFDNPAGIWQNGFTIDTVASNEYGATVVFQINRLTINQWRHDNETFDIVSYPAKRMVNNPEGAPNLINAWFNLAIPLGSKVSYRIVDSTVTTFQGINVVPTPNHQTESDHSATTWNKDMEIYGKNAFWHDPLSVSEPLMLDGQVGITGVVTPTPVNPVTGEMRVYWRLVIQFSFDGGNGHIGDRGRSRFTDEGKQDLFLNYADFDQMDYDFTHYLDDVLFGPDYFLHRPSSSTYLPSLNLLRSHYIVLGIKTELTDVDYAAVYQYQDALQMPNIYRIPIADMIPDDIDGSVPAEQYNYAGYYYCWSDNQYVNPETGYPNPTRMPAMAIGRVRAPNSTVFWHYVNHIIASDLNNPPKPDGFYDPVLVGEWSNGTNAKPYIHEQEIARGFMTRGGLSPIRQYAAYDPPVQQLWPIVNWDSWNDPQTQALIGYYANTQGYVPYTAESMNGIVGYGTPATLVSNLTQGHQIVAFRGHGDCTYWQGDPWSSFMSNTIWDNQCAHPAGWYPFIFSITCATGEHLWWQGCLAQHMVWQNITQGTTRGSLGVMTNSGISWTKWNKQKWQGVQEYFRPKFNPLFQDSLLGPSSLWPGMMEKYANIYTSIGGFSWFTPNNTYARDNNMYSCLVGSPTAKVRPFQPVLTPMTCSSHISVYPDCTTIKVNAGKGATIAISNNDTLWGLVNQSVDMDCTYTFTMPPYLDSVTVCADGPDFGIPNIQYRTRYTPDPVYRDNASSSLEEKIAVIEKFGVTAAPNPFNGAVNLKLALTENGPAWMGLYDITGRQVAILYDGQGHAGINDVAYEAGSLPSGIYFCRTVAGKNTAITKLVLIK</sequence>
<dbReference type="Pfam" id="PF01364">
    <property type="entry name" value="Peptidase_C25"/>
    <property type="match status" value="1"/>
</dbReference>
<feature type="domain" description="Secretion system C-terminal sorting" evidence="3">
    <location>
        <begin position="773"/>
        <end position="847"/>
    </location>
</feature>
<dbReference type="NCBIfam" id="TIGR04183">
    <property type="entry name" value="Por_Secre_tail"/>
    <property type="match status" value="1"/>
</dbReference>
<dbReference type="Proteomes" id="UP000230779">
    <property type="component" value="Unassembled WGS sequence"/>
</dbReference>
<evidence type="ECO:0000313" key="4">
    <source>
        <dbReference type="EMBL" id="PIY95439.1"/>
    </source>
</evidence>
<evidence type="ECO:0008006" key="6">
    <source>
        <dbReference type="Google" id="ProtNLM"/>
    </source>
</evidence>
<comment type="caution">
    <text evidence="4">The sequence shown here is derived from an EMBL/GenBank/DDBJ whole genome shotgun (WGS) entry which is preliminary data.</text>
</comment>
<dbReference type="InterPro" id="IPR012600">
    <property type="entry name" value="Propeptide_C25"/>
</dbReference>
<accession>A0A2M7RFC1</accession>
<evidence type="ECO:0000313" key="5">
    <source>
        <dbReference type="Proteomes" id="UP000230779"/>
    </source>
</evidence>
<dbReference type="Pfam" id="PF08126">
    <property type="entry name" value="Propeptide_C25"/>
    <property type="match status" value="1"/>
</dbReference>